<protein>
    <submittedName>
        <fullName evidence="2">Helix-turn-helix domain-containing protein</fullName>
    </submittedName>
</protein>
<proteinExistence type="predicted"/>
<dbReference type="RefSeq" id="WP_174051967.1">
    <property type="nucleotide sequence ID" value="NZ_CP072171.1"/>
</dbReference>
<evidence type="ECO:0000313" key="3">
    <source>
        <dbReference type="Proteomes" id="UP000826513"/>
    </source>
</evidence>
<evidence type="ECO:0000259" key="1">
    <source>
        <dbReference type="PROSITE" id="PS50943"/>
    </source>
</evidence>
<dbReference type="Proteomes" id="UP000826513">
    <property type="component" value="Plasmid unnamed2"/>
</dbReference>
<accession>A0ABX8TCW9</accession>
<dbReference type="Pfam" id="PF01381">
    <property type="entry name" value="HTH_3"/>
    <property type="match status" value="1"/>
</dbReference>
<dbReference type="CDD" id="cd00093">
    <property type="entry name" value="HTH_XRE"/>
    <property type="match status" value="1"/>
</dbReference>
<geneLocation type="plasmid" evidence="2 3">
    <name>unnamed2</name>
</geneLocation>
<dbReference type="InterPro" id="IPR001387">
    <property type="entry name" value="Cro/C1-type_HTH"/>
</dbReference>
<organism evidence="2 3">
    <name type="scientific">Agrobacterium larrymoorei</name>
    <dbReference type="NCBI Taxonomy" id="160699"/>
    <lineage>
        <taxon>Bacteria</taxon>
        <taxon>Pseudomonadati</taxon>
        <taxon>Pseudomonadota</taxon>
        <taxon>Alphaproteobacteria</taxon>
        <taxon>Hyphomicrobiales</taxon>
        <taxon>Rhizobiaceae</taxon>
        <taxon>Rhizobium/Agrobacterium group</taxon>
        <taxon>Agrobacterium</taxon>
    </lineage>
</organism>
<keyword evidence="3" id="KW-1185">Reference proteome</keyword>
<gene>
    <name evidence="2" type="ORF">J5285_25785</name>
</gene>
<dbReference type="Gene3D" id="1.10.260.40">
    <property type="entry name" value="lambda repressor-like DNA-binding domains"/>
    <property type="match status" value="1"/>
</dbReference>
<keyword evidence="2" id="KW-0614">Plasmid</keyword>
<name>A0ABX8TCW9_9HYPH</name>
<reference evidence="2 3" key="1">
    <citation type="submission" date="2021-03" db="EMBL/GenBank/DDBJ databases">
        <title>Rapid diversification of plasmids in a genus of pathogenic and nitrogen fixing bacteria.</title>
        <authorList>
            <person name="Weisberg A.J."/>
            <person name="Miller M."/>
            <person name="Ream W."/>
            <person name="Grunwald N.J."/>
            <person name="Chang J.H."/>
        </authorList>
    </citation>
    <scope>NUCLEOTIDE SEQUENCE [LARGE SCALE GENOMIC DNA]</scope>
    <source>
        <strain evidence="2 3">AF3.44</strain>
        <plasmid evidence="2 3">unnamed2</plasmid>
    </source>
</reference>
<dbReference type="SMART" id="SM00530">
    <property type="entry name" value="HTH_XRE"/>
    <property type="match status" value="1"/>
</dbReference>
<dbReference type="EMBL" id="CP072171">
    <property type="protein sequence ID" value="QYA10840.1"/>
    <property type="molecule type" value="Genomic_DNA"/>
</dbReference>
<dbReference type="SUPFAM" id="SSF47413">
    <property type="entry name" value="lambda repressor-like DNA-binding domains"/>
    <property type="match status" value="1"/>
</dbReference>
<evidence type="ECO:0000313" key="2">
    <source>
        <dbReference type="EMBL" id="QYA10840.1"/>
    </source>
</evidence>
<feature type="domain" description="HTH cro/C1-type" evidence="1">
    <location>
        <begin position="38"/>
        <end position="91"/>
    </location>
</feature>
<dbReference type="PROSITE" id="PS50943">
    <property type="entry name" value="HTH_CROC1"/>
    <property type="match status" value="1"/>
</dbReference>
<sequence length="98" mass="10692">MSKAGSRILQGALEALAFAKGEADESQYGIHIPKAVDVRDIRKRQGLTQQAFAERYGFSVGRVKDWEQGRSPVDAPTRILLTVIDKEPEAVVRALAAA</sequence>
<dbReference type="InterPro" id="IPR010982">
    <property type="entry name" value="Lambda_DNA-bd_dom_sf"/>
</dbReference>